<dbReference type="EMBL" id="OBEG01000002">
    <property type="protein sequence ID" value="SNY80960.1"/>
    <property type="molecule type" value="Genomic_DNA"/>
</dbReference>
<evidence type="ECO:0000313" key="2">
    <source>
        <dbReference type="Proteomes" id="UP000219565"/>
    </source>
</evidence>
<dbReference type="OrthoDB" id="9780430at2"/>
<dbReference type="Pfam" id="PF13714">
    <property type="entry name" value="PEP_mutase"/>
    <property type="match status" value="1"/>
</dbReference>
<keyword evidence="2" id="KW-1185">Reference proteome</keyword>
<gene>
    <name evidence="1" type="ORF">SAMN04244553_2536</name>
</gene>
<dbReference type="InterPro" id="IPR040442">
    <property type="entry name" value="Pyrv_kinase-like_dom_sf"/>
</dbReference>
<name>A0A285L7P0_9NOCA</name>
<dbReference type="RefSeq" id="WP_097245059.1">
    <property type="nucleotide sequence ID" value="NZ_OBEG01000002.1"/>
</dbReference>
<dbReference type="STRING" id="1379680.GCA_001612615_02700"/>
<dbReference type="Gene3D" id="3.20.20.60">
    <property type="entry name" value="Phosphoenolpyruvate-binding domains"/>
    <property type="match status" value="1"/>
</dbReference>
<keyword evidence="1" id="KW-0456">Lyase</keyword>
<proteinExistence type="predicted"/>
<dbReference type="CDD" id="cd00377">
    <property type="entry name" value="ICL_PEPM"/>
    <property type="match status" value="1"/>
</dbReference>
<organism evidence="1 2">
    <name type="scientific">Nocardia amikacinitolerans</name>
    <dbReference type="NCBI Taxonomy" id="756689"/>
    <lineage>
        <taxon>Bacteria</taxon>
        <taxon>Bacillati</taxon>
        <taxon>Actinomycetota</taxon>
        <taxon>Actinomycetes</taxon>
        <taxon>Mycobacteriales</taxon>
        <taxon>Nocardiaceae</taxon>
        <taxon>Nocardia</taxon>
    </lineage>
</organism>
<dbReference type="PANTHER" id="PTHR42905">
    <property type="entry name" value="PHOSPHOENOLPYRUVATE CARBOXYLASE"/>
    <property type="match status" value="1"/>
</dbReference>
<dbReference type="Proteomes" id="UP000219565">
    <property type="component" value="Unassembled WGS sequence"/>
</dbReference>
<dbReference type="InterPro" id="IPR039556">
    <property type="entry name" value="ICL/PEPM"/>
</dbReference>
<sequence>MTTLESKAKELLALHRPGDPVVLPTVWDAWSANLAVAAGFSALTLGSHPVADSVGRSDNEGMTFTELLTRVRQITGAVDVPISVDIEAGYGLEPAQLIEGLLDAGAVGLNIEDTVHSENGRLRGDQEHADFVHGLREFADAAGVHVVVNARTDLFLKQVGDESDRMDRAIARLTLAAAAGADVLYPVGRHSDADMRRLTSELPRPVNAIGLPDKSDRAELAAQGVARISFGPYLQFALAAEANRLLERWK</sequence>
<dbReference type="SUPFAM" id="SSF51621">
    <property type="entry name" value="Phosphoenolpyruvate/pyruvate domain"/>
    <property type="match status" value="1"/>
</dbReference>
<dbReference type="AlphaFoldDB" id="A0A285L7P0"/>
<dbReference type="GO" id="GO:0016829">
    <property type="term" value="F:lyase activity"/>
    <property type="evidence" value="ECO:0007669"/>
    <property type="project" value="UniProtKB-KW"/>
</dbReference>
<protein>
    <submittedName>
        <fullName evidence="1">2-Methylisocitrate lyase, PEP mutase family</fullName>
    </submittedName>
</protein>
<reference evidence="1 2" key="1">
    <citation type="submission" date="2017-09" db="EMBL/GenBank/DDBJ databases">
        <authorList>
            <person name="Ehlers B."/>
            <person name="Leendertz F.H."/>
        </authorList>
    </citation>
    <scope>NUCLEOTIDE SEQUENCE [LARGE SCALE GENOMIC DNA]</scope>
    <source>
        <strain evidence="1 2">DSM 45537</strain>
    </source>
</reference>
<dbReference type="PANTHER" id="PTHR42905:SF16">
    <property type="entry name" value="CARBOXYPHOSPHONOENOLPYRUVATE PHOSPHONOMUTASE-LIKE PROTEIN (AFU_ORTHOLOGUE AFUA_5G07230)"/>
    <property type="match status" value="1"/>
</dbReference>
<dbReference type="InterPro" id="IPR015813">
    <property type="entry name" value="Pyrv/PenolPyrv_kinase-like_dom"/>
</dbReference>
<accession>A0A285L7P0</accession>
<evidence type="ECO:0000313" key="1">
    <source>
        <dbReference type="EMBL" id="SNY80960.1"/>
    </source>
</evidence>